<dbReference type="SUPFAM" id="SSF53335">
    <property type="entry name" value="S-adenosyl-L-methionine-dependent methyltransferases"/>
    <property type="match status" value="1"/>
</dbReference>
<dbReference type="EMBL" id="JAAQYI010000012">
    <property type="protein sequence ID" value="NNA81362.1"/>
    <property type="molecule type" value="Genomic_DNA"/>
</dbReference>
<dbReference type="GO" id="GO:0032259">
    <property type="term" value="P:methylation"/>
    <property type="evidence" value="ECO:0007669"/>
    <property type="project" value="UniProtKB-KW"/>
</dbReference>
<dbReference type="InterPro" id="IPR029063">
    <property type="entry name" value="SAM-dependent_MTases_sf"/>
</dbReference>
<name>A0A7Y1QHT1_9PSED</name>
<feature type="domain" description="Ribosomal RNA large subunit methyltransferase K/L-like methyltransferase" evidence="1">
    <location>
        <begin position="49"/>
        <end position="97"/>
    </location>
</feature>
<comment type="caution">
    <text evidence="2">The sequence shown here is derived from an EMBL/GenBank/DDBJ whole genome shotgun (WGS) entry which is preliminary data.</text>
</comment>
<keyword evidence="2" id="KW-0489">Methyltransferase</keyword>
<proteinExistence type="predicted"/>
<dbReference type="InterPro" id="IPR000241">
    <property type="entry name" value="RlmKL-like_Mtase"/>
</dbReference>
<organism evidence="2 3">
    <name type="scientific">Pseudomonas lactis</name>
    <dbReference type="NCBI Taxonomy" id="1615674"/>
    <lineage>
        <taxon>Bacteria</taxon>
        <taxon>Pseudomonadati</taxon>
        <taxon>Pseudomonadota</taxon>
        <taxon>Gammaproteobacteria</taxon>
        <taxon>Pseudomonadales</taxon>
        <taxon>Pseudomonadaceae</taxon>
        <taxon>Pseudomonas</taxon>
    </lineage>
</organism>
<dbReference type="Pfam" id="PF01170">
    <property type="entry name" value="UPF0020"/>
    <property type="match status" value="1"/>
</dbReference>
<dbReference type="AlphaFoldDB" id="A0A7Y1QHT1"/>
<protein>
    <submittedName>
        <fullName evidence="2">SAM-dependent methyltransferase</fullName>
    </submittedName>
</protein>
<gene>
    <name evidence="2" type="ORF">HBO30_21835</name>
</gene>
<reference evidence="2 3" key="1">
    <citation type="journal article" date="2020" name="Front. Microbiol.">
        <title>Genetic Organization of the aprX-lipA2 Operon Affects the Proteolytic Potential of Pseudomonas Species in Milk.</title>
        <authorList>
            <person name="Maier C."/>
            <person name="Huptas C."/>
            <person name="von Neubeck M."/>
            <person name="Scherer S."/>
            <person name="Wenning M."/>
            <person name="Lucking G."/>
        </authorList>
    </citation>
    <scope>NUCLEOTIDE SEQUENCE [LARGE SCALE GENOMIC DNA]</scope>
    <source>
        <strain evidence="2 3">WS 5404</strain>
    </source>
</reference>
<evidence type="ECO:0000313" key="2">
    <source>
        <dbReference type="EMBL" id="NNA81362.1"/>
    </source>
</evidence>
<keyword evidence="2" id="KW-0808">Transferase</keyword>
<accession>A0A7Y1QHT1</accession>
<dbReference type="GO" id="GO:0008168">
    <property type="term" value="F:methyltransferase activity"/>
    <property type="evidence" value="ECO:0007669"/>
    <property type="project" value="UniProtKB-KW"/>
</dbReference>
<evidence type="ECO:0000259" key="1">
    <source>
        <dbReference type="Pfam" id="PF01170"/>
    </source>
</evidence>
<dbReference type="Gene3D" id="3.40.50.150">
    <property type="entry name" value="Vaccinia Virus protein VP39"/>
    <property type="match status" value="1"/>
</dbReference>
<sequence length="389" mass="44296">MNIREGFLEQLQVNTTELPEKWIKFRQDLPHQKGELSKRNWGHPWHSICSYQGKLKPSIAHTLVDALLPERGGIMLDPFSGVGTIPFEARLKGHQAFAFDISPTAIAISRSKLEPFKVDAVLNELHLLDVWIKENKFTALSYDFSGIRFNGPIEDYFHPETFAEIISAREYFLKHGYADPAKAMILSCLLHILHGNRPYALSRRSHPITPFAPTGEAVQHSLIEKLETKLKRVLKSTVGESYKSKAYHQDAAGLWPEEINNLDAVITSPPFFDSTRFYSANWMRLWFSGWDAKDFSTKPANFVEVKQKVNFSVYEPIFAQSANRLKAGGYFALHLGKSSKCDMAKMIIDIGKKYLSVVDFFDESVLHCESHGIRDKGSVTDHQYVLFKK</sequence>
<evidence type="ECO:0000313" key="3">
    <source>
        <dbReference type="Proteomes" id="UP000586252"/>
    </source>
</evidence>
<dbReference type="Proteomes" id="UP000586252">
    <property type="component" value="Unassembled WGS sequence"/>
</dbReference>
<dbReference type="RefSeq" id="WP_057711015.1">
    <property type="nucleotide sequence ID" value="NZ_JAAQYI010000012.1"/>
</dbReference>
<dbReference type="GeneID" id="45734709"/>